<name>A0A4D7C9A4_9SPHN</name>
<sequence length="163" mass="16850">MTAHVSIETVTALLQTYGADPDRWPPELRGPATARLAAQPALAALAAAECALDEDLAQWPAHASRLEARAALVALAQSTPQDIAPNHDVPAALPRNWRRGLVGAGGLVAAGLAVALVTTPADVPVPQTASAPATVVRVAAPTVLTDDDALQMVFSEVDSDEWL</sequence>
<organism evidence="1 2">
    <name type="scientific">Hankyongella ginsenosidimutans</name>
    <dbReference type="NCBI Taxonomy" id="1763828"/>
    <lineage>
        <taxon>Bacteria</taxon>
        <taxon>Pseudomonadati</taxon>
        <taxon>Pseudomonadota</taxon>
        <taxon>Alphaproteobacteria</taxon>
        <taxon>Sphingomonadales</taxon>
        <taxon>Sphingomonadaceae</taxon>
        <taxon>Hankyongella</taxon>
    </lineage>
</organism>
<evidence type="ECO:0000313" key="2">
    <source>
        <dbReference type="Proteomes" id="UP000298714"/>
    </source>
</evidence>
<dbReference type="KEGG" id="hgn:E6W36_07450"/>
<keyword evidence="2" id="KW-1185">Reference proteome</keyword>
<protein>
    <submittedName>
        <fullName evidence="1">Uncharacterized protein</fullName>
    </submittedName>
</protein>
<dbReference type="Proteomes" id="UP000298714">
    <property type="component" value="Chromosome"/>
</dbReference>
<evidence type="ECO:0000313" key="1">
    <source>
        <dbReference type="EMBL" id="QCI79443.1"/>
    </source>
</evidence>
<proteinExistence type="predicted"/>
<gene>
    <name evidence="1" type="ORF">E6W36_07450</name>
</gene>
<dbReference type="RefSeq" id="WP_222874283.1">
    <property type="nucleotide sequence ID" value="NZ_CP039704.1"/>
</dbReference>
<dbReference type="AlphaFoldDB" id="A0A4D7C9A4"/>
<accession>A0A4D7C9A4</accession>
<reference evidence="2" key="1">
    <citation type="submission" date="2019-04" db="EMBL/GenBank/DDBJ databases">
        <title>Complete genome sequence of Sphingomonas sp. W1-2-3.</title>
        <authorList>
            <person name="Im W.T."/>
        </authorList>
    </citation>
    <scope>NUCLEOTIDE SEQUENCE [LARGE SCALE GENOMIC DNA]</scope>
    <source>
        <strain evidence="2">W1-2-3</strain>
    </source>
</reference>
<dbReference type="EMBL" id="CP039704">
    <property type="protein sequence ID" value="QCI79443.1"/>
    <property type="molecule type" value="Genomic_DNA"/>
</dbReference>